<evidence type="ECO:0000313" key="3">
    <source>
        <dbReference type="Proteomes" id="UP000282613"/>
    </source>
</evidence>
<gene>
    <name evidence="2" type="ORF">TASK_LOCUS7867</name>
</gene>
<feature type="compositionally biased region" description="Basic and acidic residues" evidence="1">
    <location>
        <begin position="60"/>
        <end position="72"/>
    </location>
</feature>
<keyword evidence="3" id="KW-1185">Reference proteome</keyword>
<dbReference type="WBParaSite" id="TASK_0000786601-mRNA-1">
    <property type="protein sequence ID" value="TASK_0000786601-mRNA-1"/>
    <property type="gene ID" value="TASK_0000786601"/>
</dbReference>
<feature type="compositionally biased region" description="Basic residues" evidence="1">
    <location>
        <begin position="114"/>
        <end position="126"/>
    </location>
</feature>
<reference evidence="4" key="1">
    <citation type="submission" date="2016-04" db="UniProtKB">
        <authorList>
            <consortium name="WormBaseParasite"/>
        </authorList>
    </citation>
    <scope>IDENTIFICATION</scope>
</reference>
<reference evidence="2 3" key="2">
    <citation type="submission" date="2018-11" db="EMBL/GenBank/DDBJ databases">
        <authorList>
            <consortium name="Pathogen Informatics"/>
        </authorList>
    </citation>
    <scope>NUCLEOTIDE SEQUENCE [LARGE SCALE GENOMIC DNA]</scope>
</reference>
<name>A0A158R9V5_TAEAS</name>
<sequence length="323" mass="36134">MSSTNPAPNRTAIWFLEAMEKVSRKGLPLLVADVLIHTAEVIEPKTSKKKKKKKKTKRSGRQEEVDLSDRHPANPVSPQETADAEVDVSSDEKSVSMEEGDHPVAELLLEPKTSKKKKKKKKTKRSGRQEEVDLSDRHPANPVSPQETADAEVDVSSDEKSVSMEEGDRSVAELLPEPKTSKKKKKQGKRKSGNRNKRNPVQIHAQPAIDPSRIAKLSDSHNYLRTVKAKSKQKQRELGLVCQKIAGLQDKLRDCHAEGAHLVEKEACYARRLEKLNRVERGLDREIKSPALNTIDDSVTYYVSKKETVNFSVTGASPYLQAH</sequence>
<dbReference type="AlphaFoldDB" id="A0A158R9V5"/>
<accession>A0A158R9V5</accession>
<dbReference type="Proteomes" id="UP000282613">
    <property type="component" value="Unassembled WGS sequence"/>
</dbReference>
<organism evidence="4">
    <name type="scientific">Taenia asiatica</name>
    <name type="common">Asian tapeworm</name>
    <dbReference type="NCBI Taxonomy" id="60517"/>
    <lineage>
        <taxon>Eukaryota</taxon>
        <taxon>Metazoa</taxon>
        <taxon>Spiralia</taxon>
        <taxon>Lophotrochozoa</taxon>
        <taxon>Platyhelminthes</taxon>
        <taxon>Cestoda</taxon>
        <taxon>Eucestoda</taxon>
        <taxon>Cyclophyllidea</taxon>
        <taxon>Taeniidae</taxon>
        <taxon>Taenia</taxon>
    </lineage>
</organism>
<feature type="compositionally biased region" description="Basic and acidic residues" evidence="1">
    <location>
        <begin position="127"/>
        <end position="139"/>
    </location>
</feature>
<evidence type="ECO:0000256" key="1">
    <source>
        <dbReference type="SAM" id="MobiDB-lite"/>
    </source>
</evidence>
<feature type="compositionally biased region" description="Basic and acidic residues" evidence="1">
    <location>
        <begin position="157"/>
        <end position="171"/>
    </location>
</feature>
<feature type="compositionally biased region" description="Basic and acidic residues" evidence="1">
    <location>
        <begin position="90"/>
        <end position="104"/>
    </location>
</feature>
<feature type="compositionally biased region" description="Basic residues" evidence="1">
    <location>
        <begin position="181"/>
        <end position="198"/>
    </location>
</feature>
<feature type="region of interest" description="Disordered" evidence="1">
    <location>
        <begin position="38"/>
        <end position="208"/>
    </location>
</feature>
<evidence type="ECO:0000313" key="2">
    <source>
        <dbReference type="EMBL" id="VDK39146.1"/>
    </source>
</evidence>
<dbReference type="EMBL" id="UYRS01018687">
    <property type="protein sequence ID" value="VDK39146.1"/>
    <property type="molecule type" value="Genomic_DNA"/>
</dbReference>
<protein>
    <submittedName>
        <fullName evidence="4">Centromere protein U</fullName>
    </submittedName>
</protein>
<feature type="compositionally biased region" description="Basic residues" evidence="1">
    <location>
        <begin position="47"/>
        <end position="59"/>
    </location>
</feature>
<evidence type="ECO:0000313" key="4">
    <source>
        <dbReference type="WBParaSite" id="TASK_0000786601-mRNA-1"/>
    </source>
</evidence>
<proteinExistence type="predicted"/>